<organism evidence="3">
    <name type="scientific">Aedes aegypti</name>
    <name type="common">Yellowfever mosquito</name>
    <name type="synonym">Culex aegypti</name>
    <dbReference type="NCBI Taxonomy" id="7159"/>
    <lineage>
        <taxon>Eukaryota</taxon>
        <taxon>Metazoa</taxon>
        <taxon>Ecdysozoa</taxon>
        <taxon>Arthropoda</taxon>
        <taxon>Hexapoda</taxon>
        <taxon>Insecta</taxon>
        <taxon>Pterygota</taxon>
        <taxon>Neoptera</taxon>
        <taxon>Endopterygota</taxon>
        <taxon>Diptera</taxon>
        <taxon>Nematocera</taxon>
        <taxon>Culicoidea</taxon>
        <taxon>Culicidae</taxon>
        <taxon>Culicinae</taxon>
        <taxon>Aedini</taxon>
        <taxon>Aedes</taxon>
        <taxon>Stegomyia</taxon>
    </lineage>
</organism>
<protein>
    <submittedName>
        <fullName evidence="3">AAEL008766-PC</fullName>
    </submittedName>
</protein>
<evidence type="ECO:0000256" key="1">
    <source>
        <dbReference type="SAM" id="MobiDB-lite"/>
    </source>
</evidence>
<feature type="compositionally biased region" description="Polar residues" evidence="1">
    <location>
        <begin position="114"/>
        <end position="132"/>
    </location>
</feature>
<feature type="region of interest" description="Disordered" evidence="1">
    <location>
        <begin position="80"/>
        <end position="142"/>
    </location>
</feature>
<dbReference type="VEuPathDB" id="VectorBase:AAEL008766"/>
<feature type="signal peptide" evidence="2">
    <location>
        <begin position="1"/>
        <end position="25"/>
    </location>
</feature>
<reference evidence="3" key="2">
    <citation type="journal article" date="2007" name="Science">
        <title>Genome sequence of Aedes aegypti, a major arbovirus vector.</title>
        <authorList>
            <person name="Nene V."/>
            <person name="Wortman J.R."/>
            <person name="Lawson D."/>
            <person name="Haas B."/>
            <person name="Kodira C."/>
            <person name="Tu Z.J."/>
            <person name="Loftus B."/>
            <person name="Xi Z."/>
            <person name="Megy K."/>
            <person name="Grabherr M."/>
            <person name="Ren Q."/>
            <person name="Zdobnov E.M."/>
            <person name="Lobo N.F."/>
            <person name="Campbell K.S."/>
            <person name="Brown S.E."/>
            <person name="Bonaldo M.F."/>
            <person name="Zhu J."/>
            <person name="Sinkins S.P."/>
            <person name="Hogenkamp D.G."/>
            <person name="Amedeo P."/>
            <person name="Arensburger P."/>
            <person name="Atkinson P.W."/>
            <person name="Bidwell S."/>
            <person name="Biedler J."/>
            <person name="Birney E."/>
            <person name="Bruggner R.V."/>
            <person name="Costas J."/>
            <person name="Coy M.R."/>
            <person name="Crabtree J."/>
            <person name="Crawford M."/>
            <person name="Debruyn B."/>
            <person name="Decaprio D."/>
            <person name="Eiglmeier K."/>
            <person name="Eisenstadt E."/>
            <person name="El-Dorry H."/>
            <person name="Gelbart W.M."/>
            <person name="Gomes S.L."/>
            <person name="Hammond M."/>
            <person name="Hannick L.I."/>
            <person name="Hogan J.R."/>
            <person name="Holmes M.H."/>
            <person name="Jaffe D."/>
            <person name="Johnston J.S."/>
            <person name="Kennedy R.C."/>
            <person name="Koo H."/>
            <person name="Kravitz S."/>
            <person name="Kriventseva E.V."/>
            <person name="Kulp D."/>
            <person name="Labutti K."/>
            <person name="Lee E."/>
            <person name="Li S."/>
            <person name="Lovin D.D."/>
            <person name="Mao C."/>
            <person name="Mauceli E."/>
            <person name="Menck C.F."/>
            <person name="Miller J.R."/>
            <person name="Montgomery P."/>
            <person name="Mori A."/>
            <person name="Nascimento A.L."/>
            <person name="Naveira H.F."/>
            <person name="Nusbaum C."/>
            <person name="O'leary S."/>
            <person name="Orvis J."/>
            <person name="Pertea M."/>
            <person name="Quesneville H."/>
            <person name="Reidenbach K.R."/>
            <person name="Rogers Y.H."/>
            <person name="Roth C.W."/>
            <person name="Schneider J.R."/>
            <person name="Schatz M."/>
            <person name="Shumway M."/>
            <person name="Stanke M."/>
            <person name="Stinson E.O."/>
            <person name="Tubio J.M."/>
            <person name="Vanzee J.P."/>
            <person name="Verjovski-Almeida S."/>
            <person name="Werner D."/>
            <person name="White O."/>
            <person name="Wyder S."/>
            <person name="Zeng Q."/>
            <person name="Zhao Q."/>
            <person name="Zhao Y."/>
            <person name="Hill C.A."/>
            <person name="Raikhel A.S."/>
            <person name="Soares M.B."/>
            <person name="Knudson D.L."/>
            <person name="Lee N.H."/>
            <person name="Galagan J."/>
            <person name="Salzberg S.L."/>
            <person name="Paulsen I.T."/>
            <person name="Dimopoulos G."/>
            <person name="Collins F.H."/>
            <person name="Birren B."/>
            <person name="Fraser-Liggett C.M."/>
            <person name="Severson D.W."/>
        </authorList>
    </citation>
    <scope>NUCLEOTIDE SEQUENCE [LARGE SCALE GENOMIC DNA]</scope>
    <source>
        <strain evidence="3">Liverpool</strain>
    </source>
</reference>
<feature type="chain" id="PRO_5014307476" evidence="2">
    <location>
        <begin position="26"/>
        <end position="142"/>
    </location>
</feature>
<keyword evidence="2" id="KW-0732">Signal</keyword>
<dbReference type="EMBL" id="CH477533">
    <property type="protein sequence ID" value="EAT39418.1"/>
    <property type="molecule type" value="Genomic_DNA"/>
</dbReference>
<proteinExistence type="predicted"/>
<evidence type="ECO:0000313" key="3">
    <source>
        <dbReference type="EMBL" id="EAT39418.1"/>
    </source>
</evidence>
<evidence type="ECO:0000256" key="2">
    <source>
        <dbReference type="SAM" id="SignalP"/>
    </source>
</evidence>
<reference evidence="3" key="1">
    <citation type="submission" date="2005-10" db="EMBL/GenBank/DDBJ databases">
        <authorList>
            <person name="Loftus B.J."/>
            <person name="Nene V.M."/>
            <person name="Hannick L.I."/>
            <person name="Bidwell S."/>
            <person name="Haas B."/>
            <person name="Amedeo P."/>
            <person name="Orvis J."/>
            <person name="Wortman J.R."/>
            <person name="White O.R."/>
            <person name="Salzberg S."/>
            <person name="Shumway M."/>
            <person name="Koo H."/>
            <person name="Zhao Y."/>
            <person name="Holmes M."/>
            <person name="Miller J."/>
            <person name="Schatz M."/>
            <person name="Pop M."/>
            <person name="Pai G."/>
            <person name="Utterback T."/>
            <person name="Rogers Y.-H."/>
            <person name="Kravitz S."/>
            <person name="Fraser C.M."/>
        </authorList>
    </citation>
    <scope>NUCLEOTIDE SEQUENCE</scope>
    <source>
        <strain evidence="3">Liverpool</strain>
    </source>
</reference>
<sequence length="142" mass="15527">MVPAQLTIAVGFLFAVSVCPPSTAAKKSTSAARTRSLESSLDDELIPSYECAHRSRDWTLRCMVPVTNFQMSLDLCGTKQTSMMDAAKEMMHQKSPPPPPSPSKSKPKKPQPTNPLENSLPQLSKAYSTGKNSGKKKEKFDL</sequence>
<reference evidence="3" key="3">
    <citation type="submission" date="2012-09" db="EMBL/GenBank/DDBJ databases">
        <authorList>
            <consortium name="VectorBase"/>
        </authorList>
    </citation>
    <scope>NUCLEOTIDE SEQUENCE</scope>
    <source>
        <strain evidence="3">Liverpool</strain>
    </source>
</reference>
<dbReference type="AlphaFoldDB" id="Q16XT7"/>
<name>Q16XT7_AEDAE</name>
<feature type="compositionally biased region" description="Basic residues" evidence="1">
    <location>
        <begin position="133"/>
        <end position="142"/>
    </location>
</feature>
<accession>Q16XT7</accession>
<gene>
    <name evidence="3" type="ORF">AaeL_AAEL008766</name>
</gene>